<dbReference type="PROSITE" id="PS51318">
    <property type="entry name" value="TAT"/>
    <property type="match status" value="1"/>
</dbReference>
<dbReference type="RefSeq" id="WP_145209733.1">
    <property type="nucleotide sequence ID" value="NZ_CP036269.1"/>
</dbReference>
<dbReference type="OrthoDB" id="211073at2"/>
<organism evidence="3 4">
    <name type="scientific">Gimesia alba</name>
    <dbReference type="NCBI Taxonomy" id="2527973"/>
    <lineage>
        <taxon>Bacteria</taxon>
        <taxon>Pseudomonadati</taxon>
        <taxon>Planctomycetota</taxon>
        <taxon>Planctomycetia</taxon>
        <taxon>Planctomycetales</taxon>
        <taxon>Planctomycetaceae</taxon>
        <taxon>Gimesia</taxon>
    </lineage>
</organism>
<dbReference type="InterPro" id="IPR051550">
    <property type="entry name" value="SCF-Subunits/Alg-Epimerases"/>
</dbReference>
<dbReference type="KEGG" id="gaz:Pan241w_02520"/>
<protein>
    <submittedName>
        <fullName evidence="3">Pectate lyase superfamily protein</fullName>
    </submittedName>
</protein>
<dbReference type="InterPro" id="IPR006311">
    <property type="entry name" value="TAT_signal"/>
</dbReference>
<sequence>MSPSSLSRRQFLATAMATGIGSVTARQLAAEKLPAVKQPRATDGDQRFEPNWDERLSISVGTKAGDIVGSGDKALQAAIDYIAGKGGGTVRILPGTFTLRNSLHLPSRIRLLGSGPETIITKGASETVALSEDSDWYDQEITLEKSAGFQVGDGVVLITKNPNTGSQDVIKRTLVARSGNRFKLNDGLRKNLWLSGKPTASSLFPLLTSEYTKNVVIENLTLDGNRENNTNLNGNYGGCIFLQDCNRYSIRNVTTRNYNGDGISFQICHDVKVENCRSHDNAGLGVHPGSGSQRPLIKNSRFENNHIGLFWCWGVKYGLAEKNQMTGNNFGISIGHNDTDNIMRENVISNSGKVGILFRDDARGKNFWANRNTVVKNQIINSGAEQGVAIDITGKTSDLIITDNTIVEKRMPMQRTGIRIGPDAGTVKLADNQIQGFMKSIDDQRKNT</sequence>
<accession>A0A517R8I9</accession>
<keyword evidence="1" id="KW-0677">Repeat</keyword>
<dbReference type="SUPFAM" id="SSF51126">
    <property type="entry name" value="Pectin lyase-like"/>
    <property type="match status" value="1"/>
</dbReference>
<evidence type="ECO:0000256" key="1">
    <source>
        <dbReference type="ARBA" id="ARBA00022737"/>
    </source>
</evidence>
<reference evidence="3 4" key="1">
    <citation type="submission" date="2019-02" db="EMBL/GenBank/DDBJ databases">
        <title>Deep-cultivation of Planctomycetes and their phenomic and genomic characterization uncovers novel biology.</title>
        <authorList>
            <person name="Wiegand S."/>
            <person name="Jogler M."/>
            <person name="Boedeker C."/>
            <person name="Pinto D."/>
            <person name="Vollmers J."/>
            <person name="Rivas-Marin E."/>
            <person name="Kohn T."/>
            <person name="Peeters S.H."/>
            <person name="Heuer A."/>
            <person name="Rast P."/>
            <person name="Oberbeckmann S."/>
            <person name="Bunk B."/>
            <person name="Jeske O."/>
            <person name="Meyerdierks A."/>
            <person name="Storesund J.E."/>
            <person name="Kallscheuer N."/>
            <person name="Luecker S."/>
            <person name="Lage O.M."/>
            <person name="Pohl T."/>
            <person name="Merkel B.J."/>
            <person name="Hornburger P."/>
            <person name="Mueller R.-W."/>
            <person name="Bruemmer F."/>
            <person name="Labrenz M."/>
            <person name="Spormann A.M."/>
            <person name="Op den Camp H."/>
            <person name="Overmann J."/>
            <person name="Amann R."/>
            <person name="Jetten M.S.M."/>
            <person name="Mascher T."/>
            <person name="Medema M.H."/>
            <person name="Devos D.P."/>
            <person name="Kaster A.-K."/>
            <person name="Ovreas L."/>
            <person name="Rohde M."/>
            <person name="Galperin M.Y."/>
            <person name="Jogler C."/>
        </authorList>
    </citation>
    <scope>NUCLEOTIDE SEQUENCE [LARGE SCALE GENOMIC DNA]</scope>
    <source>
        <strain evidence="3 4">Pan241w</strain>
    </source>
</reference>
<dbReference type="InterPro" id="IPR011050">
    <property type="entry name" value="Pectin_lyase_fold/virulence"/>
</dbReference>
<gene>
    <name evidence="3" type="ORF">Pan241w_02520</name>
</gene>
<dbReference type="Pfam" id="PF13229">
    <property type="entry name" value="Beta_helix"/>
    <property type="match status" value="1"/>
</dbReference>
<evidence type="ECO:0000259" key="2">
    <source>
        <dbReference type="Pfam" id="PF13229"/>
    </source>
</evidence>
<dbReference type="EMBL" id="CP036269">
    <property type="protein sequence ID" value="QDT40196.1"/>
    <property type="molecule type" value="Genomic_DNA"/>
</dbReference>
<evidence type="ECO:0000313" key="4">
    <source>
        <dbReference type="Proteomes" id="UP000317171"/>
    </source>
</evidence>
<keyword evidence="3" id="KW-0456">Lyase</keyword>
<feature type="domain" description="Right handed beta helix" evidence="2">
    <location>
        <begin position="239"/>
        <end position="406"/>
    </location>
</feature>
<proteinExistence type="predicted"/>
<keyword evidence="4" id="KW-1185">Reference proteome</keyword>
<evidence type="ECO:0000313" key="3">
    <source>
        <dbReference type="EMBL" id="QDT40196.1"/>
    </source>
</evidence>
<dbReference type="SMART" id="SM00710">
    <property type="entry name" value="PbH1"/>
    <property type="match status" value="8"/>
</dbReference>
<dbReference type="InterPro" id="IPR006626">
    <property type="entry name" value="PbH1"/>
</dbReference>
<dbReference type="Proteomes" id="UP000317171">
    <property type="component" value="Chromosome"/>
</dbReference>
<dbReference type="Gene3D" id="2.160.20.10">
    <property type="entry name" value="Single-stranded right-handed beta-helix, Pectin lyase-like"/>
    <property type="match status" value="1"/>
</dbReference>
<name>A0A517R8I9_9PLAN</name>
<dbReference type="PANTHER" id="PTHR22990">
    <property type="entry name" value="F-BOX ONLY PROTEIN"/>
    <property type="match status" value="1"/>
</dbReference>
<dbReference type="PANTHER" id="PTHR22990:SF15">
    <property type="entry name" value="F-BOX ONLY PROTEIN 10"/>
    <property type="match status" value="1"/>
</dbReference>
<dbReference type="InterPro" id="IPR012334">
    <property type="entry name" value="Pectin_lyas_fold"/>
</dbReference>
<dbReference type="InterPro" id="IPR039448">
    <property type="entry name" value="Beta_helix"/>
</dbReference>
<dbReference type="GO" id="GO:0016829">
    <property type="term" value="F:lyase activity"/>
    <property type="evidence" value="ECO:0007669"/>
    <property type="project" value="UniProtKB-KW"/>
</dbReference>
<dbReference type="AlphaFoldDB" id="A0A517R8I9"/>